<dbReference type="GO" id="GO:0005886">
    <property type="term" value="C:plasma membrane"/>
    <property type="evidence" value="ECO:0007669"/>
    <property type="project" value="UniProtKB-ARBA"/>
</dbReference>
<evidence type="ECO:0000256" key="1">
    <source>
        <dbReference type="ARBA" id="ARBA00022786"/>
    </source>
</evidence>
<dbReference type="SUPFAM" id="SSF46934">
    <property type="entry name" value="UBA-like"/>
    <property type="match status" value="1"/>
</dbReference>
<dbReference type="InterPro" id="IPR042460">
    <property type="entry name" value="DCN1-like_PONY"/>
</dbReference>
<evidence type="ECO:0000313" key="4">
    <source>
        <dbReference type="EMBL" id="EKX40557.1"/>
    </source>
</evidence>
<dbReference type="GO" id="GO:0045116">
    <property type="term" value="P:protein neddylation"/>
    <property type="evidence" value="ECO:0007669"/>
    <property type="project" value="TreeGrafter"/>
</dbReference>
<dbReference type="Gene3D" id="1.10.238.200">
    <property type="entry name" value="Cullin, PONY binding domain"/>
    <property type="match status" value="1"/>
</dbReference>
<dbReference type="PaxDb" id="55529-EKX40557"/>
<reference evidence="4 6" key="1">
    <citation type="journal article" date="2012" name="Nature">
        <title>Algal genomes reveal evolutionary mosaicism and the fate of nucleomorphs.</title>
        <authorList>
            <consortium name="DOE Joint Genome Institute"/>
            <person name="Curtis B.A."/>
            <person name="Tanifuji G."/>
            <person name="Burki F."/>
            <person name="Gruber A."/>
            <person name="Irimia M."/>
            <person name="Maruyama S."/>
            <person name="Arias M.C."/>
            <person name="Ball S.G."/>
            <person name="Gile G.H."/>
            <person name="Hirakawa Y."/>
            <person name="Hopkins J.F."/>
            <person name="Kuo A."/>
            <person name="Rensing S.A."/>
            <person name="Schmutz J."/>
            <person name="Symeonidi A."/>
            <person name="Elias M."/>
            <person name="Eveleigh R.J."/>
            <person name="Herman E.K."/>
            <person name="Klute M.J."/>
            <person name="Nakayama T."/>
            <person name="Obornik M."/>
            <person name="Reyes-Prieto A."/>
            <person name="Armbrust E.V."/>
            <person name="Aves S.J."/>
            <person name="Beiko R.G."/>
            <person name="Coutinho P."/>
            <person name="Dacks J.B."/>
            <person name="Durnford D.G."/>
            <person name="Fast N.M."/>
            <person name="Green B.R."/>
            <person name="Grisdale C.J."/>
            <person name="Hempel F."/>
            <person name="Henrissat B."/>
            <person name="Hoppner M.P."/>
            <person name="Ishida K."/>
            <person name="Kim E."/>
            <person name="Koreny L."/>
            <person name="Kroth P.G."/>
            <person name="Liu Y."/>
            <person name="Malik S.B."/>
            <person name="Maier U.G."/>
            <person name="McRose D."/>
            <person name="Mock T."/>
            <person name="Neilson J.A."/>
            <person name="Onodera N.T."/>
            <person name="Poole A.M."/>
            <person name="Pritham E.J."/>
            <person name="Richards T.A."/>
            <person name="Rocap G."/>
            <person name="Roy S.W."/>
            <person name="Sarai C."/>
            <person name="Schaack S."/>
            <person name="Shirato S."/>
            <person name="Slamovits C.H."/>
            <person name="Spencer D.F."/>
            <person name="Suzuki S."/>
            <person name="Worden A.Z."/>
            <person name="Zauner S."/>
            <person name="Barry K."/>
            <person name="Bell C."/>
            <person name="Bharti A.K."/>
            <person name="Crow J.A."/>
            <person name="Grimwood J."/>
            <person name="Kramer R."/>
            <person name="Lindquist E."/>
            <person name="Lucas S."/>
            <person name="Salamov A."/>
            <person name="McFadden G.I."/>
            <person name="Lane C.E."/>
            <person name="Keeling P.J."/>
            <person name="Gray M.W."/>
            <person name="Grigoriev I.V."/>
            <person name="Archibald J.M."/>
        </authorList>
    </citation>
    <scope>NUCLEOTIDE SEQUENCE</scope>
    <source>
        <strain evidence="4 6">CCMP2712</strain>
    </source>
</reference>
<dbReference type="eggNOG" id="KOG3077">
    <property type="taxonomic scope" value="Eukaryota"/>
</dbReference>
<dbReference type="InterPro" id="IPR005176">
    <property type="entry name" value="PONY_dom"/>
</dbReference>
<dbReference type="InterPro" id="IPR009060">
    <property type="entry name" value="UBA-like_sf"/>
</dbReference>
<dbReference type="EnsemblProtists" id="EKX40557">
    <property type="protein sequence ID" value="EKX40557"/>
    <property type="gene ID" value="GUITHDRAFT_113343"/>
</dbReference>
<dbReference type="KEGG" id="gtt:GUITHDRAFT_113343"/>
<dbReference type="GeneID" id="17297201"/>
<dbReference type="EMBL" id="JH993030">
    <property type="protein sequence ID" value="EKX40557.1"/>
    <property type="molecule type" value="Genomic_DNA"/>
</dbReference>
<evidence type="ECO:0000259" key="3">
    <source>
        <dbReference type="PROSITE" id="PS51229"/>
    </source>
</evidence>
<accession>L1IWR2</accession>
<dbReference type="InterPro" id="IPR014764">
    <property type="entry name" value="DCN-prot"/>
</dbReference>
<protein>
    <recommendedName>
        <fullName evidence="2">Defective in cullin neddylation protein</fullName>
    </recommendedName>
</protein>
<dbReference type="AlphaFoldDB" id="L1IWR2"/>
<dbReference type="HOGENOM" id="CLU_047042_0_1_1"/>
<dbReference type="Gene3D" id="1.10.238.10">
    <property type="entry name" value="EF-hand"/>
    <property type="match status" value="1"/>
</dbReference>
<dbReference type="GO" id="GO:0097602">
    <property type="term" value="F:cullin family protein binding"/>
    <property type="evidence" value="ECO:0007669"/>
    <property type="project" value="TreeGrafter"/>
</dbReference>
<keyword evidence="6" id="KW-1185">Reference proteome</keyword>
<dbReference type="PANTHER" id="PTHR12281:SF31">
    <property type="entry name" value="DCN1-LIKE PROTEIN 3"/>
    <property type="match status" value="1"/>
</dbReference>
<evidence type="ECO:0000256" key="2">
    <source>
        <dbReference type="RuleBase" id="RU410713"/>
    </source>
</evidence>
<dbReference type="GO" id="GO:0031624">
    <property type="term" value="F:ubiquitin conjugating enzyme binding"/>
    <property type="evidence" value="ECO:0007669"/>
    <property type="project" value="TreeGrafter"/>
</dbReference>
<proteinExistence type="predicted"/>
<dbReference type="PANTHER" id="PTHR12281">
    <property type="entry name" value="RP42 RELATED"/>
    <property type="match status" value="1"/>
</dbReference>
<evidence type="ECO:0000313" key="6">
    <source>
        <dbReference type="Proteomes" id="UP000011087"/>
    </source>
</evidence>
<evidence type="ECO:0000313" key="5">
    <source>
        <dbReference type="EnsemblProtists" id="EKX40557"/>
    </source>
</evidence>
<comment type="function">
    <text evidence="2">Neddylation of cullins play an essential role in the regulation of SCF-type complexes activity.</text>
</comment>
<keyword evidence="1" id="KW-0833">Ubl conjugation pathway</keyword>
<dbReference type="FunFam" id="1.10.238.200:FF:000003">
    <property type="entry name" value="DCN1-like protein 3"/>
    <property type="match status" value="1"/>
</dbReference>
<dbReference type="CDD" id="cd14273">
    <property type="entry name" value="UBA_TAP-C_like"/>
    <property type="match status" value="1"/>
</dbReference>
<dbReference type="Proteomes" id="UP000011087">
    <property type="component" value="Unassembled WGS sequence"/>
</dbReference>
<reference evidence="5" key="3">
    <citation type="submission" date="2015-06" db="UniProtKB">
        <authorList>
            <consortium name="EnsemblProtists"/>
        </authorList>
    </citation>
    <scope>IDENTIFICATION</scope>
</reference>
<dbReference type="OrthoDB" id="286637at2759"/>
<dbReference type="OMA" id="LWCKFLQ"/>
<dbReference type="Gene3D" id="1.10.8.10">
    <property type="entry name" value="DNA helicase RuvA subunit, C-terminal domain"/>
    <property type="match status" value="1"/>
</dbReference>
<reference evidence="6" key="2">
    <citation type="submission" date="2012-11" db="EMBL/GenBank/DDBJ databases">
        <authorList>
            <person name="Kuo A."/>
            <person name="Curtis B.A."/>
            <person name="Tanifuji G."/>
            <person name="Burki F."/>
            <person name="Gruber A."/>
            <person name="Irimia M."/>
            <person name="Maruyama S."/>
            <person name="Arias M.C."/>
            <person name="Ball S.G."/>
            <person name="Gile G.H."/>
            <person name="Hirakawa Y."/>
            <person name="Hopkins J.F."/>
            <person name="Rensing S.A."/>
            <person name="Schmutz J."/>
            <person name="Symeonidi A."/>
            <person name="Elias M."/>
            <person name="Eveleigh R.J."/>
            <person name="Herman E.K."/>
            <person name="Klute M.J."/>
            <person name="Nakayama T."/>
            <person name="Obornik M."/>
            <person name="Reyes-Prieto A."/>
            <person name="Armbrust E.V."/>
            <person name="Aves S.J."/>
            <person name="Beiko R.G."/>
            <person name="Coutinho P."/>
            <person name="Dacks J.B."/>
            <person name="Durnford D.G."/>
            <person name="Fast N.M."/>
            <person name="Green B.R."/>
            <person name="Grisdale C."/>
            <person name="Hempe F."/>
            <person name="Henrissat B."/>
            <person name="Hoppner M.P."/>
            <person name="Ishida K.-I."/>
            <person name="Kim E."/>
            <person name="Koreny L."/>
            <person name="Kroth P.G."/>
            <person name="Liu Y."/>
            <person name="Malik S.-B."/>
            <person name="Maier U.G."/>
            <person name="McRose D."/>
            <person name="Mock T."/>
            <person name="Neilson J.A."/>
            <person name="Onodera N.T."/>
            <person name="Poole A.M."/>
            <person name="Pritham E.J."/>
            <person name="Richards T.A."/>
            <person name="Rocap G."/>
            <person name="Roy S.W."/>
            <person name="Sarai C."/>
            <person name="Schaack S."/>
            <person name="Shirato S."/>
            <person name="Slamovits C.H."/>
            <person name="Spencer D.F."/>
            <person name="Suzuki S."/>
            <person name="Worden A.Z."/>
            <person name="Zauner S."/>
            <person name="Barry K."/>
            <person name="Bell C."/>
            <person name="Bharti A.K."/>
            <person name="Crow J.A."/>
            <person name="Grimwood J."/>
            <person name="Kramer R."/>
            <person name="Lindquist E."/>
            <person name="Lucas S."/>
            <person name="Salamov A."/>
            <person name="McFadden G.I."/>
            <person name="Lane C.E."/>
            <person name="Keeling P.J."/>
            <person name="Gray M.W."/>
            <person name="Grigoriev I.V."/>
            <person name="Archibald J.M."/>
        </authorList>
    </citation>
    <scope>NUCLEOTIDE SEQUENCE</scope>
    <source>
        <strain evidence="6">CCMP2712</strain>
    </source>
</reference>
<dbReference type="STRING" id="905079.L1IWR2"/>
<dbReference type="Pfam" id="PF14555">
    <property type="entry name" value="UBA_4"/>
    <property type="match status" value="1"/>
</dbReference>
<gene>
    <name evidence="4" type="ORF">GUITHDRAFT_113343</name>
</gene>
<dbReference type="Pfam" id="PF03556">
    <property type="entry name" value="Cullin_binding"/>
    <property type="match status" value="1"/>
</dbReference>
<sequence length="235" mass="27313">MSFRSQTVEQQNLCHQFSEITQASPEVAASILRKCKWNIRQAIEVYWESADFCSPAVDSSAIEALFDKYKDSDDNAIGVDGLINFCNDLEIPPDDLRMLYFCYNLKAKSAVRWTNAEFVQGLKHMRSELSSPSKFKDFYAYAFDISRQDGQKVLDLQTAIQLWRMLLEGRFDHLDLWCEYLEKVYNKAITKDTWQLTLEFSQTVNEDFSNIDLENSAWPVVIDEFVEYCRAKVPS</sequence>
<name>L1IWR2_GUITC</name>
<organism evidence="4">
    <name type="scientific">Guillardia theta (strain CCMP2712)</name>
    <name type="common">Cryptophyte</name>
    <dbReference type="NCBI Taxonomy" id="905079"/>
    <lineage>
        <taxon>Eukaryota</taxon>
        <taxon>Cryptophyceae</taxon>
        <taxon>Pyrenomonadales</taxon>
        <taxon>Geminigeraceae</taxon>
        <taxon>Guillardia</taxon>
    </lineage>
</organism>
<dbReference type="PROSITE" id="PS51229">
    <property type="entry name" value="DCUN1"/>
    <property type="match status" value="1"/>
</dbReference>
<dbReference type="GO" id="GO:0000151">
    <property type="term" value="C:ubiquitin ligase complex"/>
    <property type="evidence" value="ECO:0007669"/>
    <property type="project" value="TreeGrafter"/>
</dbReference>
<dbReference type="GO" id="GO:0032182">
    <property type="term" value="F:ubiquitin-like protein binding"/>
    <property type="evidence" value="ECO:0007669"/>
    <property type="project" value="TreeGrafter"/>
</dbReference>
<feature type="domain" description="DCUN1" evidence="3">
    <location>
        <begin position="57"/>
        <end position="230"/>
    </location>
</feature>
<dbReference type="RefSeq" id="XP_005827537.1">
    <property type="nucleotide sequence ID" value="XM_005827480.1"/>
</dbReference>